<dbReference type="KEGG" id="lmat:92512361"/>
<dbReference type="AlphaFoldDB" id="A0A836G5B3"/>
<keyword evidence="4" id="KW-1185">Reference proteome</keyword>
<evidence type="ECO:0000256" key="1">
    <source>
        <dbReference type="SAM" id="MobiDB-lite"/>
    </source>
</evidence>
<dbReference type="GO" id="GO:0005525">
    <property type="term" value="F:GTP binding"/>
    <property type="evidence" value="ECO:0007669"/>
    <property type="project" value="InterPro"/>
</dbReference>
<dbReference type="PANTHER" id="PTHR43721">
    <property type="entry name" value="ELONGATION FACTOR TU-RELATED"/>
    <property type="match status" value="1"/>
</dbReference>
<dbReference type="InterPro" id="IPR009000">
    <property type="entry name" value="Transl_B-barrel_sf"/>
</dbReference>
<dbReference type="InterPro" id="IPR050055">
    <property type="entry name" value="EF-Tu_GTPase"/>
</dbReference>
<dbReference type="FunFam" id="2.40.30.10:FF:000209">
    <property type="entry name" value="GTP-binding protein, putative"/>
    <property type="match status" value="1"/>
</dbReference>
<organism evidence="3 4">
    <name type="scientific">Leishmania martiniquensis</name>
    <dbReference type="NCBI Taxonomy" id="1580590"/>
    <lineage>
        <taxon>Eukaryota</taxon>
        <taxon>Discoba</taxon>
        <taxon>Euglenozoa</taxon>
        <taxon>Kinetoplastea</taxon>
        <taxon>Metakinetoplastina</taxon>
        <taxon>Trypanosomatida</taxon>
        <taxon>Trypanosomatidae</taxon>
        <taxon>Leishmaniinae</taxon>
        <taxon>Leishmania</taxon>
    </lineage>
</organism>
<dbReference type="EMBL" id="JAFEUZ010000034">
    <property type="protein sequence ID" value="KAG5468286.1"/>
    <property type="molecule type" value="Genomic_DNA"/>
</dbReference>
<dbReference type="GO" id="GO:0003924">
    <property type="term" value="F:GTPase activity"/>
    <property type="evidence" value="ECO:0007669"/>
    <property type="project" value="InterPro"/>
</dbReference>
<evidence type="ECO:0000313" key="4">
    <source>
        <dbReference type="Proteomes" id="UP000673552"/>
    </source>
</evidence>
<dbReference type="GO" id="GO:0003746">
    <property type="term" value="F:translation elongation factor activity"/>
    <property type="evidence" value="ECO:0007669"/>
    <property type="project" value="TreeGrafter"/>
</dbReference>
<reference evidence="3 4" key="1">
    <citation type="submission" date="2021-03" db="EMBL/GenBank/DDBJ databases">
        <title>Leishmania (Mundinia) martiniquensis Genome sequencing and assembly.</title>
        <authorList>
            <person name="Almutairi H."/>
            <person name="Gatherer D."/>
        </authorList>
    </citation>
    <scope>NUCLEOTIDE SEQUENCE [LARGE SCALE GENOMIC DNA]</scope>
    <source>
        <strain evidence="3">LSCM1</strain>
    </source>
</reference>
<name>A0A836G5B3_9TRYP</name>
<dbReference type="Gene3D" id="2.40.30.10">
    <property type="entry name" value="Translation factors"/>
    <property type="match status" value="1"/>
</dbReference>
<dbReference type="PANTHER" id="PTHR43721:SF9">
    <property type="entry name" value="GTP-BINDING PROTEIN 1"/>
    <property type="match status" value="1"/>
</dbReference>
<accession>A0A836G5B3</accession>
<feature type="region of interest" description="Disordered" evidence="1">
    <location>
        <begin position="1"/>
        <end position="26"/>
    </location>
</feature>
<gene>
    <name evidence="3" type="ORF">LSCM1_02265</name>
</gene>
<dbReference type="InterPro" id="IPR027417">
    <property type="entry name" value="P-loop_NTPase"/>
</dbReference>
<feature type="region of interest" description="Disordered" evidence="1">
    <location>
        <begin position="91"/>
        <end position="143"/>
    </location>
</feature>
<dbReference type="Pfam" id="PF00009">
    <property type="entry name" value="GTP_EFTU"/>
    <property type="match status" value="1"/>
</dbReference>
<dbReference type="GeneID" id="92512361"/>
<evidence type="ECO:0000259" key="2">
    <source>
        <dbReference type="Pfam" id="PF00009"/>
    </source>
</evidence>
<sequence>MLQQEAFRIRRKSGDAPGGAGPSYQDDAVAITATPPCTSASLFVSPPDFSASSVHSSTAAMGTEEIAAAPSALSTSSSLNGEGMLRGHSAEQRGLVPTTSQQQILADRAHASFRRDRRLQRGQIPRRQTRAPSSVPHSPHTLADSPLWAALPHSVMACSEEASPPPLWLDDVDGRSDTSSRASSWACCPSSAMRSSPTQFVQPSAASTASAEAPRGGAAGLVYQPLTAEDDEGDVEYKWRLTGVSAARFQHLVTQMQFRVSEGHGQCLYQLGVSDDGTPRGLTRRDFVESMQTISRMAAQLQLEATLLQCCVVTKAATALAGGNGASSSDTLRAAEVKRLEADDDEPVPQPSEQDEEELLCGEIMISRRQAGNGSHDLSVAFCGAVGSGKSTLMAVLLTSRLDDGCGGTRQSLFNHKHELDTGRTSSLASRVWTVLQEPAGGAEALTQPVRESHTLSPTDSPAAALCGAAVKQSSVSSPAAPLPPPSPPFTGVSPRSITLLDAGGDITKTMLFGLMSRKPDYVCLCVAADTGDVSDASLYAEVCCAMNTPFLVVVTKSDLVEEFELDGLVMELAVALEVVGCVAEQVDSMLMTAAYCREWLPQHREAAVEGGVGRTMIGASTTTAAGPMSAERLRVPVFCVSSVQGGEGLELFRNCLSHLQNPPPSPLLSPPSWASKPPFEVLLDYAFAVQGVGHVVHGRVARGPVEVGCRCYIGPGSDGRFYAVLVRGIHVDGEHVNEAQVGDEATFALNRLPDAVTVAHKGKVLVRQPETAVRSFQAIVSVLSQSMSAHMEPIMYTRNARQAVCVTSVTLPGSEEESDAAAGAGRRERVLVHCRFLFRPEVVSAGVAVVLQWAPRGIAVGRITSVTPPTNDCTERSM</sequence>
<dbReference type="OrthoDB" id="248233at2759"/>
<dbReference type="InterPro" id="IPR000795">
    <property type="entry name" value="T_Tr_GTP-bd_dom"/>
</dbReference>
<dbReference type="SUPFAM" id="SSF50447">
    <property type="entry name" value="Translation proteins"/>
    <property type="match status" value="1"/>
</dbReference>
<dbReference type="Gene3D" id="3.40.50.300">
    <property type="entry name" value="P-loop containing nucleotide triphosphate hydrolases"/>
    <property type="match status" value="1"/>
</dbReference>
<proteinExistence type="predicted"/>
<dbReference type="RefSeq" id="XP_067175224.1">
    <property type="nucleotide sequence ID" value="XM_067319849.1"/>
</dbReference>
<protein>
    <recommendedName>
        <fullName evidence="2">Tr-type G domain-containing protein</fullName>
    </recommendedName>
</protein>
<dbReference type="SUPFAM" id="SSF52540">
    <property type="entry name" value="P-loop containing nucleoside triphosphate hydrolases"/>
    <property type="match status" value="1"/>
</dbReference>
<feature type="domain" description="Tr-type G" evidence="2">
    <location>
        <begin position="379"/>
        <end position="661"/>
    </location>
</feature>
<comment type="caution">
    <text evidence="3">The sequence shown here is derived from an EMBL/GenBank/DDBJ whole genome shotgun (WGS) entry which is preliminary data.</text>
</comment>
<dbReference type="Proteomes" id="UP000673552">
    <property type="component" value="Chromosome 34"/>
</dbReference>
<evidence type="ECO:0000313" key="3">
    <source>
        <dbReference type="EMBL" id="KAG5468286.1"/>
    </source>
</evidence>